<dbReference type="RefSeq" id="WP_023018524.1">
    <property type="nucleotide sequence ID" value="NZ_JASNTY010000007.1"/>
</dbReference>
<sequence>MATILDVGQYITELLPGVDKMKLYKLCYFSQGWHLAWTGKPLFADEFEGWRHGPVSPQLRHHTEAAAKGYTVAEVPGGESARLSAYEAAVVARTVEFYGKQKSTDLSELSHGAAWQATRSGLGPDNPGTNVLSLTNIRDEFSELLHAQTSRPSAPAINQISPDTTTDDMISQAIALEKEWDPVFDLLATR</sequence>
<gene>
    <name evidence="2" type="ORF">QPX23_09075</name>
</gene>
<keyword evidence="3" id="KW-1185">Reference proteome</keyword>
<evidence type="ECO:0000313" key="2">
    <source>
        <dbReference type="EMBL" id="MDK4290861.1"/>
    </source>
</evidence>
<name>A0ABT7FYH3_9CORY</name>
<dbReference type="Proteomes" id="UP001239759">
    <property type="component" value="Unassembled WGS sequence"/>
</dbReference>
<accession>A0ABT7FYH3</accession>
<proteinExistence type="predicted"/>
<dbReference type="EMBL" id="JASNUQ010000016">
    <property type="protein sequence ID" value="MDK4290861.1"/>
    <property type="molecule type" value="Genomic_DNA"/>
</dbReference>
<comment type="caution">
    <text evidence="2">The sequence shown here is derived from an EMBL/GenBank/DDBJ whole genome shotgun (WGS) entry which is preliminary data.</text>
</comment>
<reference evidence="2 3" key="1">
    <citation type="submission" date="2023-05" db="EMBL/GenBank/DDBJ databases">
        <title>Metabolic capabilities are highly conserved among human nasal-associated Corynebacterium species in pangenomic analyses.</title>
        <authorList>
            <person name="Tran T.H."/>
            <person name="Roberts A.Q."/>
            <person name="Escapa I.F."/>
            <person name="Gao W."/>
            <person name="Conlan S."/>
            <person name="Kong H."/>
            <person name="Segre J.A."/>
            <person name="Kelly M.S."/>
            <person name="Lemon K.P."/>
        </authorList>
    </citation>
    <scope>NUCLEOTIDE SEQUENCE [LARGE SCALE GENOMIC DNA]</scope>
    <source>
        <strain evidence="2 3">KPL3772</strain>
    </source>
</reference>
<feature type="domain" description="Antitoxin SocA-like Panacea" evidence="1">
    <location>
        <begin position="23"/>
        <end position="116"/>
    </location>
</feature>
<evidence type="ECO:0000313" key="3">
    <source>
        <dbReference type="Proteomes" id="UP001239759"/>
    </source>
</evidence>
<evidence type="ECO:0000259" key="1">
    <source>
        <dbReference type="Pfam" id="PF13274"/>
    </source>
</evidence>
<dbReference type="InterPro" id="IPR025272">
    <property type="entry name" value="SocA_Panacea"/>
</dbReference>
<dbReference type="Pfam" id="PF13274">
    <property type="entry name" value="SocA_Panacea"/>
    <property type="match status" value="1"/>
</dbReference>
<organism evidence="2 3">
    <name type="scientific">Corynebacterium pseudodiphtheriticum</name>
    <dbReference type="NCBI Taxonomy" id="37637"/>
    <lineage>
        <taxon>Bacteria</taxon>
        <taxon>Bacillati</taxon>
        <taxon>Actinomycetota</taxon>
        <taxon>Actinomycetes</taxon>
        <taxon>Mycobacteriales</taxon>
        <taxon>Corynebacteriaceae</taxon>
        <taxon>Corynebacterium</taxon>
    </lineage>
</organism>
<protein>
    <submittedName>
        <fullName evidence="2">Panacea domain-containing protein</fullName>
    </submittedName>
</protein>